<dbReference type="EMBL" id="FLRE01000092">
    <property type="protein sequence ID" value="SBT35115.1"/>
    <property type="molecule type" value="Genomic_DNA"/>
</dbReference>
<proteinExistence type="predicted"/>
<dbReference type="AlphaFoldDB" id="A0A1A8YUJ5"/>
<evidence type="ECO:0000313" key="3">
    <source>
        <dbReference type="EMBL" id="SBT35115.1"/>
    </source>
</evidence>
<evidence type="ECO:0000313" key="5">
    <source>
        <dbReference type="Proteomes" id="UP000078555"/>
    </source>
</evidence>
<protein>
    <submittedName>
        <fullName evidence="3">Uncharacterized protein</fullName>
    </submittedName>
</protein>
<organism evidence="3 4">
    <name type="scientific">Plasmodium ovale wallikeri</name>
    <dbReference type="NCBI Taxonomy" id="864142"/>
    <lineage>
        <taxon>Eukaryota</taxon>
        <taxon>Sar</taxon>
        <taxon>Alveolata</taxon>
        <taxon>Apicomplexa</taxon>
        <taxon>Aconoidasida</taxon>
        <taxon>Haemosporida</taxon>
        <taxon>Plasmodiidae</taxon>
        <taxon>Plasmodium</taxon>
        <taxon>Plasmodium (Plasmodium)</taxon>
    </lineage>
</organism>
<dbReference type="Proteomes" id="UP000078550">
    <property type="component" value="Unassembled WGS sequence"/>
</dbReference>
<evidence type="ECO:0000256" key="1">
    <source>
        <dbReference type="SAM" id="MobiDB-lite"/>
    </source>
</evidence>
<dbReference type="Proteomes" id="UP000078555">
    <property type="component" value="Unassembled WGS sequence"/>
</dbReference>
<name>A0A1A8YUJ5_PLAOA</name>
<reference evidence="4 5" key="2">
    <citation type="submission" date="2016-05" db="EMBL/GenBank/DDBJ databases">
        <authorList>
            <person name="Naeem Raeece"/>
        </authorList>
    </citation>
    <scope>NUCLEOTIDE SEQUENCE [LARGE SCALE GENOMIC DNA]</scope>
</reference>
<dbReference type="EMBL" id="FLRD01000072">
    <property type="protein sequence ID" value="SBT34677.1"/>
    <property type="molecule type" value="Genomic_DNA"/>
</dbReference>
<feature type="region of interest" description="Disordered" evidence="1">
    <location>
        <begin position="1"/>
        <end position="66"/>
    </location>
</feature>
<reference evidence="3" key="1">
    <citation type="submission" date="2016-05" db="EMBL/GenBank/DDBJ databases">
        <authorList>
            <person name="Lavstsen T."/>
            <person name="Jespersen J.S."/>
        </authorList>
    </citation>
    <scope>NUCLEOTIDE SEQUENCE [LARGE SCALE GENOMIC DNA]</scope>
</reference>
<accession>A0A1A8YUJ5</accession>
<gene>
    <name evidence="2" type="ORF">POVWA1_023520</name>
    <name evidence="3" type="ORF">POVWA2_023320</name>
</gene>
<sequence>MGSSEHHTQWQMGSSEHHTQWQMGSSGHHTQWQRAAVGTTRSGNGQQWAPHAVETNSGEHPANGKS</sequence>
<feature type="compositionally biased region" description="Polar residues" evidence="1">
    <location>
        <begin position="9"/>
        <end position="47"/>
    </location>
</feature>
<evidence type="ECO:0000313" key="4">
    <source>
        <dbReference type="Proteomes" id="UP000078550"/>
    </source>
</evidence>
<keyword evidence="5" id="KW-1185">Reference proteome</keyword>
<evidence type="ECO:0000313" key="2">
    <source>
        <dbReference type="EMBL" id="SBT34677.1"/>
    </source>
</evidence>